<sequence length="227" mass="23690">MGTTRRPGRGLTRDAVLDAAIALVEREGSASLTMRRLGTELGVEAMSLYHHVANRDAVLAGMAERLMSRFPAPPPHAGWQDAGEWFARQLRMVAATSPQTFALTAMAPLRSPAALEPVEAVLDALVRGGATPAGALVAYRALASYARGYALAEVVGFTVDASTAAGAADLDALDPAAFPILGGRAGELHEVGPDRAFDAGLRALIDGLTGLVDPPAARMTAVRARRR</sequence>
<dbReference type="InterPro" id="IPR009057">
    <property type="entry name" value="Homeodomain-like_sf"/>
</dbReference>
<dbReference type="GO" id="GO:0003700">
    <property type="term" value="F:DNA-binding transcription factor activity"/>
    <property type="evidence" value="ECO:0007669"/>
    <property type="project" value="TreeGrafter"/>
</dbReference>
<dbReference type="SUPFAM" id="SSF48498">
    <property type="entry name" value="Tetracyclin repressor-like, C-terminal domain"/>
    <property type="match status" value="1"/>
</dbReference>
<evidence type="ECO:0000256" key="1">
    <source>
        <dbReference type="ARBA" id="ARBA00022491"/>
    </source>
</evidence>
<dbReference type="Gene3D" id="1.10.357.10">
    <property type="entry name" value="Tetracycline Repressor, domain 2"/>
    <property type="match status" value="1"/>
</dbReference>
<dbReference type="InterPro" id="IPR036271">
    <property type="entry name" value="Tet_transcr_reg_TetR-rel_C_sf"/>
</dbReference>
<dbReference type="Pfam" id="PF00440">
    <property type="entry name" value="TetR_N"/>
    <property type="match status" value="1"/>
</dbReference>
<dbReference type="InterPro" id="IPR001647">
    <property type="entry name" value="HTH_TetR"/>
</dbReference>
<dbReference type="GO" id="GO:0000976">
    <property type="term" value="F:transcription cis-regulatory region binding"/>
    <property type="evidence" value="ECO:0007669"/>
    <property type="project" value="TreeGrafter"/>
</dbReference>
<proteinExistence type="predicted"/>
<name>A0A6J7H551_9ZZZZ</name>
<dbReference type="InterPro" id="IPR004111">
    <property type="entry name" value="Repressor_TetR_C"/>
</dbReference>
<gene>
    <name evidence="6" type="ORF">UFOPK3564_01284</name>
</gene>
<keyword evidence="3" id="KW-0238">DNA-binding</keyword>
<evidence type="ECO:0000259" key="5">
    <source>
        <dbReference type="PROSITE" id="PS50977"/>
    </source>
</evidence>
<dbReference type="PANTHER" id="PTHR30055:SF151">
    <property type="entry name" value="TRANSCRIPTIONAL REGULATORY PROTEIN"/>
    <property type="match status" value="1"/>
</dbReference>
<protein>
    <submittedName>
        <fullName evidence="6">Unannotated protein</fullName>
    </submittedName>
</protein>
<dbReference type="GO" id="GO:0045892">
    <property type="term" value="P:negative regulation of DNA-templated transcription"/>
    <property type="evidence" value="ECO:0007669"/>
    <property type="project" value="InterPro"/>
</dbReference>
<dbReference type="AlphaFoldDB" id="A0A6J7H551"/>
<keyword evidence="2" id="KW-0805">Transcription regulation</keyword>
<accession>A0A6J7H551</accession>
<dbReference type="PRINTS" id="PR00400">
    <property type="entry name" value="TETREPRESSOR"/>
</dbReference>
<dbReference type="GO" id="GO:0046677">
    <property type="term" value="P:response to antibiotic"/>
    <property type="evidence" value="ECO:0007669"/>
    <property type="project" value="InterPro"/>
</dbReference>
<dbReference type="SUPFAM" id="SSF46689">
    <property type="entry name" value="Homeodomain-like"/>
    <property type="match status" value="1"/>
</dbReference>
<evidence type="ECO:0000256" key="3">
    <source>
        <dbReference type="ARBA" id="ARBA00023125"/>
    </source>
</evidence>
<evidence type="ECO:0000313" key="6">
    <source>
        <dbReference type="EMBL" id="CAB4911635.1"/>
    </source>
</evidence>
<keyword evidence="4" id="KW-0804">Transcription</keyword>
<evidence type="ECO:0000256" key="2">
    <source>
        <dbReference type="ARBA" id="ARBA00023015"/>
    </source>
</evidence>
<dbReference type="InterPro" id="IPR050109">
    <property type="entry name" value="HTH-type_TetR-like_transc_reg"/>
</dbReference>
<dbReference type="EMBL" id="CAFBMK010000060">
    <property type="protein sequence ID" value="CAB4911635.1"/>
    <property type="molecule type" value="Genomic_DNA"/>
</dbReference>
<evidence type="ECO:0000256" key="4">
    <source>
        <dbReference type="ARBA" id="ARBA00023163"/>
    </source>
</evidence>
<organism evidence="6">
    <name type="scientific">freshwater metagenome</name>
    <dbReference type="NCBI Taxonomy" id="449393"/>
    <lineage>
        <taxon>unclassified sequences</taxon>
        <taxon>metagenomes</taxon>
        <taxon>ecological metagenomes</taxon>
    </lineage>
</organism>
<dbReference type="PANTHER" id="PTHR30055">
    <property type="entry name" value="HTH-TYPE TRANSCRIPTIONAL REGULATOR RUTR"/>
    <property type="match status" value="1"/>
</dbReference>
<reference evidence="6" key="1">
    <citation type="submission" date="2020-05" db="EMBL/GenBank/DDBJ databases">
        <authorList>
            <person name="Chiriac C."/>
            <person name="Salcher M."/>
            <person name="Ghai R."/>
            <person name="Kavagutti S V."/>
        </authorList>
    </citation>
    <scope>NUCLEOTIDE SEQUENCE</scope>
</reference>
<keyword evidence="1" id="KW-0678">Repressor</keyword>
<dbReference type="InterPro" id="IPR003012">
    <property type="entry name" value="Tet_transcr_reg_TetR"/>
</dbReference>
<dbReference type="Pfam" id="PF02909">
    <property type="entry name" value="TetR_C_1"/>
    <property type="match status" value="1"/>
</dbReference>
<dbReference type="PROSITE" id="PS50977">
    <property type="entry name" value="HTH_TETR_2"/>
    <property type="match status" value="1"/>
</dbReference>
<feature type="domain" description="HTH tetR-type" evidence="5">
    <location>
        <begin position="10"/>
        <end position="70"/>
    </location>
</feature>